<dbReference type="eggNOG" id="ENOG502S57Y">
    <property type="taxonomic scope" value="Eukaryota"/>
</dbReference>
<dbReference type="GO" id="GO:0006281">
    <property type="term" value="P:DNA repair"/>
    <property type="evidence" value="ECO:0007669"/>
    <property type="project" value="InterPro"/>
</dbReference>
<evidence type="ECO:0000256" key="1">
    <source>
        <dbReference type="ARBA" id="ARBA00004123"/>
    </source>
</evidence>
<dbReference type="Gene3D" id="2.40.50.140">
    <property type="entry name" value="Nucleic acid-binding proteins"/>
    <property type="match status" value="1"/>
</dbReference>
<comment type="similarity">
    <text evidence="2">Belongs to the replication factor A protein 3 family.</text>
</comment>
<dbReference type="OrthoDB" id="188186at2759"/>
<dbReference type="AlphaFoldDB" id="I1HE67"/>
<dbReference type="PANTHER" id="PTHR47058">
    <property type="entry name" value="REPLICATION PROTEIN A 14 KDA SUBUNIT A-RELATED"/>
    <property type="match status" value="1"/>
</dbReference>
<name>I1HE67_BRADI</name>
<dbReference type="SUPFAM" id="SSF50249">
    <property type="entry name" value="Nucleic acid-binding proteins"/>
    <property type="match status" value="1"/>
</dbReference>
<comment type="subcellular location">
    <subcellularLocation>
        <location evidence="1">Nucleus</location>
    </subcellularLocation>
</comment>
<gene>
    <name evidence="5" type="primary">LOC100836018</name>
    <name evidence="4" type="ORF">BRADI_2g09627v3</name>
</gene>
<evidence type="ECO:0008006" key="7">
    <source>
        <dbReference type="Google" id="ProtNLM"/>
    </source>
</evidence>
<keyword evidence="3" id="KW-0539">Nucleus</keyword>
<reference evidence="4" key="2">
    <citation type="submission" date="2017-06" db="EMBL/GenBank/DDBJ databases">
        <title>WGS assembly of Brachypodium distachyon.</title>
        <authorList>
            <consortium name="The International Brachypodium Initiative"/>
            <person name="Lucas S."/>
            <person name="Harmon-Smith M."/>
            <person name="Lail K."/>
            <person name="Tice H."/>
            <person name="Grimwood J."/>
            <person name="Bruce D."/>
            <person name="Barry K."/>
            <person name="Shu S."/>
            <person name="Lindquist E."/>
            <person name="Wang M."/>
            <person name="Pitluck S."/>
            <person name="Vogel J.P."/>
            <person name="Garvin D.F."/>
            <person name="Mockler T.C."/>
            <person name="Schmutz J."/>
            <person name="Rokhsar D."/>
            <person name="Bevan M.W."/>
        </authorList>
    </citation>
    <scope>NUCLEOTIDE SEQUENCE</scope>
    <source>
        <strain evidence="4">Bd21</strain>
    </source>
</reference>
<dbReference type="PANTHER" id="PTHR47058:SF5">
    <property type="entry name" value="REPLICATION FACTOR A PROTEIN 3"/>
    <property type="match status" value="1"/>
</dbReference>
<evidence type="ECO:0000256" key="3">
    <source>
        <dbReference type="ARBA" id="ARBA00023242"/>
    </source>
</evidence>
<dbReference type="Proteomes" id="UP000008810">
    <property type="component" value="Chromosome 2"/>
</dbReference>
<dbReference type="OMA" id="SIEAEIW"/>
<dbReference type="Gramene" id="KQK03751">
    <property type="protein sequence ID" value="KQK03751"/>
    <property type="gene ID" value="BRADI_2g09627v3"/>
</dbReference>
<evidence type="ECO:0000313" key="6">
    <source>
        <dbReference type="Proteomes" id="UP000008810"/>
    </source>
</evidence>
<proteinExistence type="inferred from homology"/>
<dbReference type="CDD" id="cd04479">
    <property type="entry name" value="RPA3"/>
    <property type="match status" value="1"/>
</dbReference>
<dbReference type="HOGENOM" id="CLU_141922_3_0_1"/>
<dbReference type="Pfam" id="PF08661">
    <property type="entry name" value="Rep_fac-A_3"/>
    <property type="match status" value="1"/>
</dbReference>
<dbReference type="GO" id="GO:0031981">
    <property type="term" value="C:nuclear lumen"/>
    <property type="evidence" value="ECO:0007669"/>
    <property type="project" value="UniProtKB-ARBA"/>
</dbReference>
<evidence type="ECO:0000256" key="2">
    <source>
        <dbReference type="ARBA" id="ARBA00009761"/>
    </source>
</evidence>
<sequence length="114" mass="12373">MNSTETDNACPAAIVNGEMLKMFIGQRVCTVLKVQHSEGGVLVGQSTDGHQLTIRGAPEVPESHYMHVIGIADNNQSIHAEVCKDFGENFDAMSFNGLCKLAVHGKVKDLKMFL</sequence>
<dbReference type="RefSeq" id="XP_003566687.1">
    <property type="nucleotide sequence ID" value="XM_003566639.4"/>
</dbReference>
<dbReference type="EMBL" id="CM000881">
    <property type="protein sequence ID" value="KQK03751.1"/>
    <property type="molecule type" value="Genomic_DNA"/>
</dbReference>
<organism evidence="4">
    <name type="scientific">Brachypodium distachyon</name>
    <name type="common">Purple false brome</name>
    <name type="synonym">Trachynia distachya</name>
    <dbReference type="NCBI Taxonomy" id="15368"/>
    <lineage>
        <taxon>Eukaryota</taxon>
        <taxon>Viridiplantae</taxon>
        <taxon>Streptophyta</taxon>
        <taxon>Embryophyta</taxon>
        <taxon>Tracheophyta</taxon>
        <taxon>Spermatophyta</taxon>
        <taxon>Magnoliopsida</taxon>
        <taxon>Liliopsida</taxon>
        <taxon>Poales</taxon>
        <taxon>Poaceae</taxon>
        <taxon>BOP clade</taxon>
        <taxon>Pooideae</taxon>
        <taxon>Stipodae</taxon>
        <taxon>Brachypodieae</taxon>
        <taxon>Brachypodium</taxon>
    </lineage>
</organism>
<protein>
    <recommendedName>
        <fullName evidence="7">Replication factor A protein 3</fullName>
    </recommendedName>
</protein>
<dbReference type="GO" id="GO:0003677">
    <property type="term" value="F:DNA binding"/>
    <property type="evidence" value="ECO:0007669"/>
    <property type="project" value="InterPro"/>
</dbReference>
<dbReference type="InterPro" id="IPR013970">
    <property type="entry name" value="Rfa2"/>
</dbReference>
<dbReference type="EnsemblPlants" id="KQK03751">
    <property type="protein sequence ID" value="KQK03751"/>
    <property type="gene ID" value="BRADI_2g09627v3"/>
</dbReference>
<dbReference type="KEGG" id="bdi:100836018"/>
<reference evidence="5" key="3">
    <citation type="submission" date="2018-08" db="UniProtKB">
        <authorList>
            <consortium name="EnsemblPlants"/>
        </authorList>
    </citation>
    <scope>IDENTIFICATION</scope>
    <source>
        <strain evidence="5">cv. Bd21</strain>
    </source>
</reference>
<dbReference type="GO" id="GO:0006310">
    <property type="term" value="P:DNA recombination"/>
    <property type="evidence" value="ECO:0007669"/>
    <property type="project" value="InterPro"/>
</dbReference>
<evidence type="ECO:0000313" key="4">
    <source>
        <dbReference type="EMBL" id="KQK03751.1"/>
    </source>
</evidence>
<dbReference type="GO" id="GO:0006260">
    <property type="term" value="P:DNA replication"/>
    <property type="evidence" value="ECO:0007669"/>
    <property type="project" value="InterPro"/>
</dbReference>
<dbReference type="GeneID" id="100836018"/>
<keyword evidence="6" id="KW-1185">Reference proteome</keyword>
<evidence type="ECO:0000313" key="5">
    <source>
        <dbReference type="EnsemblPlants" id="KQK03751"/>
    </source>
</evidence>
<dbReference type="InterPro" id="IPR012340">
    <property type="entry name" value="NA-bd_OB-fold"/>
</dbReference>
<reference evidence="4 5" key="1">
    <citation type="journal article" date="2010" name="Nature">
        <title>Genome sequencing and analysis of the model grass Brachypodium distachyon.</title>
        <authorList>
            <consortium name="International Brachypodium Initiative"/>
        </authorList>
    </citation>
    <scope>NUCLEOTIDE SEQUENCE [LARGE SCALE GENOMIC DNA]</scope>
    <source>
        <strain evidence="4">Bd21</strain>
        <strain evidence="5">cv. Bd21</strain>
    </source>
</reference>
<accession>I1HE67</accession>
<dbReference type="STRING" id="15368.I1HE67"/>